<organism evidence="3 4">
    <name type="scientific">Micromonospora viridifaciens</name>
    <dbReference type="NCBI Taxonomy" id="1881"/>
    <lineage>
        <taxon>Bacteria</taxon>
        <taxon>Bacillati</taxon>
        <taxon>Actinomycetota</taxon>
        <taxon>Actinomycetes</taxon>
        <taxon>Micromonosporales</taxon>
        <taxon>Micromonosporaceae</taxon>
        <taxon>Micromonospora</taxon>
    </lineage>
</organism>
<gene>
    <name evidence="3" type="ORF">GA0074695_3173</name>
</gene>
<evidence type="ECO:0000313" key="3">
    <source>
        <dbReference type="EMBL" id="SCF05897.1"/>
    </source>
</evidence>
<proteinExistence type="predicted"/>
<sequence length="185" mass="19336">MTGRAGVRRWLLVAPATVLLLAAPACGRSEEPPRPASADGAPAATSAAAPTADAASSAPVDKPEPKACDLVTDQEAAALARLKLDPQKAGEQSCTWTAPISGPTGQVEVYVGDGAKKMLDIERQLGHELKTLSGIGDEAYLDTQANEAFVQKAGVWAAIRLVLLNDPKENHKPLEDLIRVVAGRL</sequence>
<dbReference type="Proteomes" id="UP000198242">
    <property type="component" value="Chromosome I"/>
</dbReference>
<evidence type="ECO:0008006" key="5">
    <source>
        <dbReference type="Google" id="ProtNLM"/>
    </source>
</evidence>
<evidence type="ECO:0000256" key="2">
    <source>
        <dbReference type="SAM" id="SignalP"/>
    </source>
</evidence>
<reference evidence="4" key="1">
    <citation type="submission" date="2016-06" db="EMBL/GenBank/DDBJ databases">
        <authorList>
            <person name="Varghese N."/>
            <person name="Submissions Spin"/>
        </authorList>
    </citation>
    <scope>NUCLEOTIDE SEQUENCE [LARGE SCALE GENOMIC DNA]</scope>
    <source>
        <strain evidence="4">DSM 43909</strain>
    </source>
</reference>
<feature type="compositionally biased region" description="Low complexity" evidence="1">
    <location>
        <begin position="36"/>
        <end position="59"/>
    </location>
</feature>
<name>A0A1C4XBY2_MICVI</name>
<feature type="signal peptide" evidence="2">
    <location>
        <begin position="1"/>
        <end position="27"/>
    </location>
</feature>
<dbReference type="EMBL" id="LT607411">
    <property type="protein sequence ID" value="SCF05897.1"/>
    <property type="molecule type" value="Genomic_DNA"/>
</dbReference>
<evidence type="ECO:0000313" key="4">
    <source>
        <dbReference type="Proteomes" id="UP000198242"/>
    </source>
</evidence>
<dbReference type="OrthoDB" id="3699206at2"/>
<dbReference type="AlphaFoldDB" id="A0A1C4XBY2"/>
<accession>A0A1C4XBY2</accession>
<dbReference type="RefSeq" id="WP_089006945.1">
    <property type="nucleotide sequence ID" value="NZ_LT607411.1"/>
</dbReference>
<keyword evidence="4" id="KW-1185">Reference proteome</keyword>
<feature type="chain" id="PRO_5039485248" description="DUF3558 domain-containing protein" evidence="2">
    <location>
        <begin position="28"/>
        <end position="185"/>
    </location>
</feature>
<feature type="region of interest" description="Disordered" evidence="1">
    <location>
        <begin position="27"/>
        <end position="66"/>
    </location>
</feature>
<protein>
    <recommendedName>
        <fullName evidence="5">DUF3558 domain-containing protein</fullName>
    </recommendedName>
</protein>
<keyword evidence="2" id="KW-0732">Signal</keyword>
<evidence type="ECO:0000256" key="1">
    <source>
        <dbReference type="SAM" id="MobiDB-lite"/>
    </source>
</evidence>